<organism evidence="2 3">
    <name type="scientific">Streptomyces meridianus</name>
    <dbReference type="NCBI Taxonomy" id="2938945"/>
    <lineage>
        <taxon>Bacteria</taxon>
        <taxon>Bacillati</taxon>
        <taxon>Actinomycetota</taxon>
        <taxon>Actinomycetes</taxon>
        <taxon>Kitasatosporales</taxon>
        <taxon>Streptomycetaceae</taxon>
        <taxon>Streptomyces</taxon>
    </lineage>
</organism>
<name>A0ABT0X329_9ACTN</name>
<keyword evidence="3" id="KW-1185">Reference proteome</keyword>
<comment type="caution">
    <text evidence="2">The sequence shown here is derived from an EMBL/GenBank/DDBJ whole genome shotgun (WGS) entry which is preliminary data.</text>
</comment>
<dbReference type="PANTHER" id="PTHR42194:SF1">
    <property type="entry name" value="UPF0276 PROTEIN HI_1600"/>
    <property type="match status" value="1"/>
</dbReference>
<sequence length="436" mass="46334">MDRLGTGIGWRPEIADTVEQLPGVDWVEVVAENVCPGHLPESLLRLRERGTVVVPHGVSLGLGGAERPDPGRLAALAELAGALGSPLVTEHLAFVRSGGALTASARLEAGHLLPVPRTRDALDVLCENVRIAQEALPVPLALENIAALFSWPDEELTEGRFLAELVERTGVRLLIDVANLHTNRVNRGEDPAGALAELPPEAIAYVHVAGGVERDGVWHDTHAHPVPSAVLDVLADLCSRTEPPGVLLERDDAFPPAGELAGELEAIRAVMADDRGRPCAAPRRTALREAGAEVASTERTAGDATRLRLGLAQGALLSALVAGTPQPEGFDRAQLRIQSRALAAKRADVVAKVAPELAGILGSGYRRAFAGYARGRPMTGGYRRDALDFAAHLLAGPPVADPDALRRIRLWWRERSGPAPLPGGRAGQVLRRFLSR</sequence>
<gene>
    <name evidence="2" type="ORF">M1E25_06170</name>
</gene>
<reference evidence="2" key="1">
    <citation type="journal article" date="2023" name="Int. J. Syst. Evol. Microbiol.">
        <title>Streptomyces meridianus sp. nov. isolated from brackish water of the Tagus estuary in Alcochete, Portugal.</title>
        <authorList>
            <person name="Santos J.D.N."/>
            <person name="Klimek D."/>
            <person name="Calusinska M."/>
            <person name="Lobo Da Cunha A."/>
            <person name="Catita J."/>
            <person name="Goncalves H."/>
            <person name="Gonzalez I."/>
            <person name="Reyes F."/>
            <person name="Lage O.M."/>
        </authorList>
    </citation>
    <scope>NUCLEOTIDE SEQUENCE</scope>
    <source>
        <strain evidence="2">MTZ3.1</strain>
    </source>
</reference>
<dbReference type="InterPro" id="IPR058711">
    <property type="entry name" value="SCO6045-like_C"/>
</dbReference>
<evidence type="ECO:0000259" key="1">
    <source>
        <dbReference type="Pfam" id="PF26136"/>
    </source>
</evidence>
<dbReference type="InterPro" id="IPR036237">
    <property type="entry name" value="Xyl_isomerase-like_sf"/>
</dbReference>
<dbReference type="Pfam" id="PF05114">
    <property type="entry name" value="MbnB_TglH_ChrH"/>
    <property type="match status" value="1"/>
</dbReference>
<dbReference type="Gene3D" id="3.20.20.150">
    <property type="entry name" value="Divalent-metal-dependent TIM barrel enzymes"/>
    <property type="match status" value="1"/>
</dbReference>
<accession>A0ABT0X329</accession>
<feature type="domain" description="SCO6045-like C-terminal" evidence="1">
    <location>
        <begin position="312"/>
        <end position="394"/>
    </location>
</feature>
<dbReference type="PANTHER" id="PTHR42194">
    <property type="entry name" value="UPF0276 PROTEIN HI_1600"/>
    <property type="match status" value="1"/>
</dbReference>
<proteinExistence type="predicted"/>
<dbReference type="SUPFAM" id="SSF51658">
    <property type="entry name" value="Xylose isomerase-like"/>
    <property type="match status" value="1"/>
</dbReference>
<dbReference type="EMBL" id="JAMQGM010000014">
    <property type="protein sequence ID" value="MCM2576943.1"/>
    <property type="molecule type" value="Genomic_DNA"/>
</dbReference>
<evidence type="ECO:0000313" key="2">
    <source>
        <dbReference type="EMBL" id="MCM2576943.1"/>
    </source>
</evidence>
<evidence type="ECO:0000313" key="3">
    <source>
        <dbReference type="Proteomes" id="UP001167160"/>
    </source>
</evidence>
<dbReference type="RefSeq" id="WP_251410846.1">
    <property type="nucleotide sequence ID" value="NZ_JAMQGM010000014.1"/>
</dbReference>
<dbReference type="Proteomes" id="UP001167160">
    <property type="component" value="Unassembled WGS sequence"/>
</dbReference>
<dbReference type="Pfam" id="PF26136">
    <property type="entry name" value="SCO6045_C"/>
    <property type="match status" value="1"/>
</dbReference>
<dbReference type="NCBIfam" id="NF003818">
    <property type="entry name" value="PRK05409.1"/>
    <property type="match status" value="1"/>
</dbReference>
<protein>
    <submittedName>
        <fullName evidence="2">DUF692 domain-containing protein</fullName>
    </submittedName>
</protein>
<dbReference type="InterPro" id="IPR007801">
    <property type="entry name" value="MbnB/TglH/ChrH"/>
</dbReference>